<evidence type="ECO:0000256" key="3">
    <source>
        <dbReference type="SAM" id="MobiDB-lite"/>
    </source>
</evidence>
<evidence type="ECO:0000313" key="5">
    <source>
        <dbReference type="EMBL" id="KAG9072600.1"/>
    </source>
</evidence>
<dbReference type="EMBL" id="JAHRHY010000001">
    <property type="protein sequence ID" value="KAG9072600.1"/>
    <property type="molecule type" value="Genomic_DNA"/>
</dbReference>
<dbReference type="PROSITE" id="PS50084">
    <property type="entry name" value="KH_TYPE_1"/>
    <property type="match status" value="1"/>
</dbReference>
<feature type="compositionally biased region" description="Low complexity" evidence="3">
    <location>
        <begin position="153"/>
        <end position="183"/>
    </location>
</feature>
<dbReference type="InterPro" id="IPR036612">
    <property type="entry name" value="KH_dom_type_1_sf"/>
</dbReference>
<feature type="region of interest" description="Disordered" evidence="3">
    <location>
        <begin position="810"/>
        <end position="841"/>
    </location>
</feature>
<dbReference type="InterPro" id="IPR056553">
    <property type="entry name" value="KH_Mug60-KHD4"/>
</dbReference>
<dbReference type="SUPFAM" id="SSF54791">
    <property type="entry name" value="Eukaryotic type KH-domain (KH-domain type I)"/>
    <property type="match status" value="4"/>
</dbReference>
<dbReference type="GO" id="GO:0005737">
    <property type="term" value="C:cytoplasm"/>
    <property type="evidence" value="ECO:0007669"/>
    <property type="project" value="TreeGrafter"/>
</dbReference>
<feature type="region of interest" description="Disordered" evidence="3">
    <location>
        <begin position="119"/>
        <end position="214"/>
    </location>
</feature>
<feature type="compositionally biased region" description="Polar residues" evidence="3">
    <location>
        <begin position="188"/>
        <end position="212"/>
    </location>
</feature>
<dbReference type="Pfam" id="PF24563">
    <property type="entry name" value="KH_Mug60-KHD4"/>
    <property type="match status" value="1"/>
</dbReference>
<evidence type="ECO:0000256" key="2">
    <source>
        <dbReference type="PROSITE-ProRule" id="PRU00117"/>
    </source>
</evidence>
<sequence>MEGNTILSLCFPSAQAGGPVDDAMTRTFQLLCEDITQQNHCQANLDVHASNDNTFGTNSHQSLAGERLSSFDTRCPSVVVYNVTLSGAYSDVMHARGALMRNSPLKPRLSIPVSKALITSPVPPADQTQHSREQDKAKDQDQSSRKEHNGPLTTTTTTSATGTDTTTAQLSSQASSDPASAPAEYSNDGPSDLNTRNTHSLPPFTSHSNGSHASLDARTLTEGSATAPTAFAPTFTVLPQFKVAVDKISASTRTSIALLSSPIHPPTAPGKAVAAFSRQEMVELVVTGTWENAEAARALLLVAIDTLEPGIISDSLTVELKYQNMIGGRKRQALQDLMASTRTNIYLTSPFVQTSNKSGSPVDPRYNDIHITGEAKQVAKAKTVLHNACLRAQTESMSCTRTVNIAARKLDWMLLNHREKLRAIMTDNASFIAFPPLGGTYPTIFVYGQSSVNVERTIRTVMQLSCHFHSGSILMRDIPHSMHTLQSPAALAGICKVVSQSSGAEIEYRANGFQMCGSEVQARKAMMCLTRAEIVKALPSEFKFSVELANEHREFISGKKNGKINRIMKTTGAKIKFDQCNEYNFYVDLSSSIAAKAMEALELLQEELPAEISFFVPETYHKRIIGVGGKNIQRIMKKFGVYVKFSNAEEFAKLGGYYDNLDNVVARTPSKNAVNLDFLKQAVMELVSPKDKDFIYQHLDIPKHQHLNLLSDHAITLREIHEATNATIFFPARELGRDTASIYGPDSLMQQAVAMLLSVVEEQYVFPVPYSESMANALALSEFQKDVVDVIKQDWNITLMSPPINTKLASLDTATTQDSNGTDDNAASKSEEKKECEDRAAETRPDHIFVFEYTRNNEERLPKAKERLTRYLISHHVLVDEDELLIPGLRPDSFAETLAQFPNRRPTSLGLGGKL</sequence>
<dbReference type="PANTHER" id="PTHR10627">
    <property type="entry name" value="SCP160"/>
    <property type="match status" value="1"/>
</dbReference>
<evidence type="ECO:0000256" key="1">
    <source>
        <dbReference type="ARBA" id="ARBA00022737"/>
    </source>
</evidence>
<dbReference type="Proteomes" id="UP000707451">
    <property type="component" value="Unassembled WGS sequence"/>
</dbReference>
<keyword evidence="2" id="KW-0694">RNA-binding</keyword>
<feature type="compositionally biased region" description="Basic and acidic residues" evidence="3">
    <location>
        <begin position="129"/>
        <end position="149"/>
    </location>
</feature>
<dbReference type="InterPro" id="IPR004088">
    <property type="entry name" value="KH_dom_type_1"/>
</dbReference>
<dbReference type="AlphaFoldDB" id="A0A9P7Y455"/>
<feature type="domain" description="K Homology" evidence="4">
    <location>
        <begin position="693"/>
        <end position="761"/>
    </location>
</feature>
<dbReference type="SMART" id="SM00322">
    <property type="entry name" value="KH"/>
    <property type="match status" value="4"/>
</dbReference>
<dbReference type="InterPro" id="IPR004087">
    <property type="entry name" value="KH_dom"/>
</dbReference>
<organism evidence="5 6">
    <name type="scientific">Linnemannia hyalina</name>
    <dbReference type="NCBI Taxonomy" id="64524"/>
    <lineage>
        <taxon>Eukaryota</taxon>
        <taxon>Fungi</taxon>
        <taxon>Fungi incertae sedis</taxon>
        <taxon>Mucoromycota</taxon>
        <taxon>Mortierellomycotina</taxon>
        <taxon>Mortierellomycetes</taxon>
        <taxon>Mortierellales</taxon>
        <taxon>Mortierellaceae</taxon>
        <taxon>Linnemannia</taxon>
    </lineage>
</organism>
<feature type="domain" description="K Homology" evidence="4">
    <location>
        <begin position="608"/>
        <end position="688"/>
    </location>
</feature>
<dbReference type="PANTHER" id="PTHR10627:SF76">
    <property type="entry name" value="KH DOMAIN-CONTAINING PROTEIN YLL032C"/>
    <property type="match status" value="1"/>
</dbReference>
<keyword evidence="6" id="KW-1185">Reference proteome</keyword>
<dbReference type="CDD" id="cd00105">
    <property type="entry name" value="KH-I"/>
    <property type="match status" value="1"/>
</dbReference>
<dbReference type="OrthoDB" id="271862at2759"/>
<feature type="compositionally biased region" description="Basic and acidic residues" evidence="3">
    <location>
        <begin position="829"/>
        <end position="841"/>
    </location>
</feature>
<dbReference type="GO" id="GO:0003729">
    <property type="term" value="F:mRNA binding"/>
    <property type="evidence" value="ECO:0007669"/>
    <property type="project" value="TreeGrafter"/>
</dbReference>
<name>A0A9P7Y455_9FUNG</name>
<feature type="domain" description="K Homology" evidence="4">
    <location>
        <begin position="540"/>
        <end position="606"/>
    </location>
</feature>
<feature type="compositionally biased region" description="Polar residues" evidence="3">
    <location>
        <begin position="810"/>
        <end position="825"/>
    </location>
</feature>
<keyword evidence="1" id="KW-0677">Repeat</keyword>
<comment type="caution">
    <text evidence="5">The sequence shown here is derived from an EMBL/GenBank/DDBJ whole genome shotgun (WGS) entry which is preliminary data.</text>
</comment>
<feature type="domain" description="K Homology" evidence="4">
    <location>
        <begin position="310"/>
        <end position="390"/>
    </location>
</feature>
<dbReference type="Gene3D" id="3.30.1370.10">
    <property type="entry name" value="K Homology domain, type 1"/>
    <property type="match status" value="4"/>
</dbReference>
<evidence type="ECO:0000259" key="4">
    <source>
        <dbReference type="SMART" id="SM00322"/>
    </source>
</evidence>
<dbReference type="CDD" id="cd22453">
    <property type="entry name" value="KH-I_MUG60_like"/>
    <property type="match status" value="1"/>
</dbReference>
<reference evidence="5" key="1">
    <citation type="submission" date="2021-06" db="EMBL/GenBank/DDBJ databases">
        <title>Genome Sequence of Mortierella hyaline Strain SCG-10, a Cold-Adapted, Nitrate-Reducing Fungus Isolated from Soil in Minnesota, USA.</title>
        <authorList>
            <person name="Aldossari N."/>
        </authorList>
    </citation>
    <scope>NUCLEOTIDE SEQUENCE</scope>
    <source>
        <strain evidence="5">SCG-10</strain>
    </source>
</reference>
<dbReference type="Pfam" id="PF00013">
    <property type="entry name" value="KH_1"/>
    <property type="match status" value="2"/>
</dbReference>
<gene>
    <name evidence="5" type="ORF">KI688_000371</name>
</gene>
<accession>A0A9P7Y455</accession>
<proteinExistence type="predicted"/>
<evidence type="ECO:0000313" key="6">
    <source>
        <dbReference type="Proteomes" id="UP000707451"/>
    </source>
</evidence>
<protein>
    <recommendedName>
        <fullName evidence="4">K Homology domain-containing protein</fullName>
    </recommendedName>
</protein>